<comment type="function">
    <text evidence="11">Converts sphingomyelin to ceramide.</text>
</comment>
<feature type="binding site" evidence="12">
    <location>
        <position position="230"/>
    </location>
    <ligand>
        <name>Zn(2+)</name>
        <dbReference type="ChEBI" id="CHEBI:29105"/>
        <label>1</label>
    </ligand>
</feature>
<protein>
    <recommendedName>
        <fullName evidence="11">Sphingomyelin phosphodiesterase</fullName>
    </recommendedName>
</protein>
<dbReference type="EMBL" id="RRYP01005699">
    <property type="protein sequence ID" value="TNV81819.1"/>
    <property type="molecule type" value="Genomic_DNA"/>
</dbReference>
<dbReference type="Gene3D" id="3.60.21.10">
    <property type="match status" value="1"/>
</dbReference>
<feature type="domain" description="Saposin B-type" evidence="14">
    <location>
        <begin position="26"/>
        <end position="109"/>
    </location>
</feature>
<evidence type="ECO:0000256" key="13">
    <source>
        <dbReference type="PIRSR" id="PIRSR000948-2"/>
    </source>
</evidence>
<keyword evidence="9" id="KW-0325">Glycoprotein</keyword>
<comment type="subcellular location">
    <subcellularLocation>
        <location evidence="1">Secreted</location>
    </subcellularLocation>
</comment>
<sequence length="609" mass="69321">MDRTQHYLLFSYAATRENILKSSIGDWIQCETCKASVMALDSGMRTQVITKSLEEFGVLVCNQIETQNNTVCPGAVGEMGDIIVPVLANFLLSPDYVCSRILSMCDPVFKELDQDTFVQRVLADKPDHLKSNDFVDSLYTTLKASPAPRKTFKAAHFSDVHVDLYYTPGTDKNCNMPLCCRQENGYPRDPADQAGQWGEYNCDTSPAALTKMFEFLRDEIHPDVLFWTGDMSAHSVWENSVEEVAEVNNVVARQIQEMFGDSLQVYPLQGNHDVWPVNVQSFLEPNEIVQNLTHVWNYWLDENAIKTFSKAGYYYQYFELKSQANKKFFNDTRVLGVTTQTCNEQNWYLWEVLSDPGDELAWLEAVLKDMDAKGEKAILLGHIPTHGCLRAWGSRFQALADRYQHIIRFGLFGHSHDETFFLSRSVGAMNASKPIAFNSILAPTTTYQGKNPSFAVYEIDEETMLITNITTYFFNITQANLGDPKWEVYHNILEAYGMEDASPQSFHKFAQRVHDDEQTAMQLNMWNAKSGPDGPSESCDSNCRRGAYCGLVTSYTDVEAECNAMTGNGYSRRKDPHSFSGFTGKMQRMFMFSEDQFYEFMADPWLERA</sequence>
<keyword evidence="3" id="KW-0964">Secreted</keyword>
<keyword evidence="7 12" id="KW-0862">Zinc</keyword>
<reference evidence="15" key="1">
    <citation type="submission" date="2019-06" db="EMBL/GenBank/DDBJ databases">
        <authorList>
            <person name="Zheng W."/>
        </authorList>
    </citation>
    <scope>NUCLEOTIDE SEQUENCE</scope>
    <source>
        <strain evidence="15">QDHG01</strain>
    </source>
</reference>
<comment type="similarity">
    <text evidence="2 11">Belongs to the acid sphingomyelinase family.</text>
</comment>
<keyword evidence="10 11" id="KW-0326">Glycosidase</keyword>
<dbReference type="AlphaFoldDB" id="A0A8J8NX91"/>
<dbReference type="InterPro" id="IPR008139">
    <property type="entry name" value="SaposinB_dom"/>
</dbReference>
<name>A0A8J8NX91_HALGN</name>
<evidence type="ECO:0000256" key="9">
    <source>
        <dbReference type="ARBA" id="ARBA00023180"/>
    </source>
</evidence>
<evidence type="ECO:0000256" key="4">
    <source>
        <dbReference type="ARBA" id="ARBA00022723"/>
    </source>
</evidence>
<dbReference type="Pfam" id="PF00149">
    <property type="entry name" value="Metallophos"/>
    <property type="match status" value="1"/>
</dbReference>
<dbReference type="GO" id="GO:0016020">
    <property type="term" value="C:membrane"/>
    <property type="evidence" value="ECO:0007669"/>
    <property type="project" value="GOC"/>
</dbReference>
<feature type="disulfide bond" evidence="13">
    <location>
        <begin position="30"/>
        <end position="105"/>
    </location>
</feature>
<feature type="binding site" evidence="12">
    <location>
        <position position="161"/>
    </location>
    <ligand>
        <name>Zn(2+)</name>
        <dbReference type="ChEBI" id="CHEBI:29105"/>
        <label>1</label>
    </ligand>
</feature>
<feature type="disulfide bond" evidence="13">
    <location>
        <begin position="539"/>
        <end position="543"/>
    </location>
</feature>
<evidence type="ECO:0000256" key="12">
    <source>
        <dbReference type="PIRSR" id="PIRSR000948-1"/>
    </source>
</evidence>
<feature type="disulfide bond" evidence="13">
    <location>
        <begin position="174"/>
        <end position="179"/>
    </location>
</feature>
<evidence type="ECO:0000256" key="7">
    <source>
        <dbReference type="ARBA" id="ARBA00022833"/>
    </source>
</evidence>
<dbReference type="InterPro" id="IPR011160">
    <property type="entry name" value="Sphingomy_PDE"/>
</dbReference>
<evidence type="ECO:0000256" key="5">
    <source>
        <dbReference type="ARBA" id="ARBA00022729"/>
    </source>
</evidence>
<feature type="binding site" evidence="12">
    <location>
        <position position="416"/>
    </location>
    <ligand>
        <name>Zn(2+)</name>
        <dbReference type="ChEBI" id="CHEBI:29105"/>
        <label>1</label>
    </ligand>
</feature>
<feature type="disulfide bond" evidence="13">
    <location>
        <begin position="33"/>
        <end position="98"/>
    </location>
</feature>
<keyword evidence="8 13" id="KW-1015">Disulfide bond</keyword>
<evidence type="ECO:0000256" key="11">
    <source>
        <dbReference type="PIRNR" id="PIRNR000948"/>
    </source>
</evidence>
<evidence type="ECO:0000256" key="6">
    <source>
        <dbReference type="ARBA" id="ARBA00022801"/>
    </source>
</evidence>
<feature type="binding site" evidence="12">
    <location>
        <position position="414"/>
    </location>
    <ligand>
        <name>Zn(2+)</name>
        <dbReference type="ChEBI" id="CHEBI:29105"/>
        <label>2</label>
    </ligand>
</feature>
<accession>A0A8J8NX91</accession>
<keyword evidence="5" id="KW-0732">Signal</keyword>
<comment type="caution">
    <text evidence="15">The sequence shown here is derived from an EMBL/GenBank/DDBJ whole genome shotgun (WGS) entry which is preliminary data.</text>
</comment>
<dbReference type="Pfam" id="PF19272">
    <property type="entry name" value="ASMase_C"/>
    <property type="match status" value="1"/>
</dbReference>
<feature type="disulfide bond" evidence="13">
    <location>
        <begin position="342"/>
        <end position="388"/>
    </location>
</feature>
<keyword evidence="4 12" id="KW-0479">Metal-binding</keyword>
<dbReference type="GO" id="GO:0005576">
    <property type="term" value="C:extracellular region"/>
    <property type="evidence" value="ECO:0007669"/>
    <property type="project" value="UniProtKB-SubCell"/>
</dbReference>
<feature type="binding site" evidence="12">
    <location>
        <position position="159"/>
    </location>
    <ligand>
        <name>Zn(2+)</name>
        <dbReference type="ChEBI" id="CHEBI:29105"/>
        <label>1</label>
    </ligand>
</feature>
<dbReference type="InterPro" id="IPR045473">
    <property type="entry name" value="ASM_C"/>
</dbReference>
<evidence type="ECO:0000313" key="15">
    <source>
        <dbReference type="EMBL" id="TNV81819.1"/>
    </source>
</evidence>
<dbReference type="GO" id="GO:0016798">
    <property type="term" value="F:hydrolase activity, acting on glycosyl bonds"/>
    <property type="evidence" value="ECO:0007669"/>
    <property type="project" value="UniProtKB-KW"/>
</dbReference>
<dbReference type="GO" id="GO:0004767">
    <property type="term" value="F:sphingomyelin phosphodiesterase activity"/>
    <property type="evidence" value="ECO:0007669"/>
    <property type="project" value="UniProtKB-UniRule"/>
</dbReference>
<dbReference type="PANTHER" id="PTHR10340:SF57">
    <property type="entry name" value="METALLOPHOS DOMAIN-CONTAINING PROTEIN"/>
    <property type="match status" value="1"/>
</dbReference>
<dbReference type="Proteomes" id="UP000785679">
    <property type="component" value="Unassembled WGS sequence"/>
</dbReference>
<evidence type="ECO:0000256" key="10">
    <source>
        <dbReference type="ARBA" id="ARBA00023295"/>
    </source>
</evidence>
<dbReference type="PANTHER" id="PTHR10340">
    <property type="entry name" value="SPHINGOMYELIN PHOSPHODIESTERASE"/>
    <property type="match status" value="1"/>
</dbReference>
<dbReference type="PROSITE" id="PS50015">
    <property type="entry name" value="SAP_B"/>
    <property type="match status" value="1"/>
</dbReference>
<dbReference type="CDD" id="cd00842">
    <property type="entry name" value="MPP_ASMase"/>
    <property type="match status" value="1"/>
</dbReference>
<evidence type="ECO:0000256" key="1">
    <source>
        <dbReference type="ARBA" id="ARBA00004613"/>
    </source>
</evidence>
<comment type="cofactor">
    <cofactor evidence="12">
        <name>Zn(2+)</name>
        <dbReference type="ChEBI" id="CHEBI:29105"/>
    </cofactor>
    <text evidence="12">Binds 2 Zn(2+) ions per subunit.</text>
</comment>
<dbReference type="InterPro" id="IPR004843">
    <property type="entry name" value="Calcineurin-like_PHP"/>
</dbReference>
<dbReference type="InterPro" id="IPR041805">
    <property type="entry name" value="ASMase/PPN1_MPP"/>
</dbReference>
<evidence type="ECO:0000256" key="8">
    <source>
        <dbReference type="ARBA" id="ARBA00023157"/>
    </source>
</evidence>
<dbReference type="GO" id="GO:0046872">
    <property type="term" value="F:metal ion binding"/>
    <property type="evidence" value="ECO:0007669"/>
    <property type="project" value="UniProtKB-KW"/>
</dbReference>
<evidence type="ECO:0000313" key="16">
    <source>
        <dbReference type="Proteomes" id="UP000785679"/>
    </source>
</evidence>
<feature type="disulfide bond" evidence="13">
    <location>
        <begin position="61"/>
        <end position="72"/>
    </location>
</feature>
<proteinExistence type="inferred from homology"/>
<dbReference type="Gene3D" id="1.10.225.10">
    <property type="entry name" value="Saposin-like"/>
    <property type="match status" value="1"/>
</dbReference>
<dbReference type="PIRSF" id="PIRSF000948">
    <property type="entry name" value="Sphingomy_PDE"/>
    <property type="match status" value="1"/>
</dbReference>
<dbReference type="InterPro" id="IPR011001">
    <property type="entry name" value="Saposin-like"/>
</dbReference>
<dbReference type="GO" id="GO:0046513">
    <property type="term" value="P:ceramide biosynthetic process"/>
    <property type="evidence" value="ECO:0007669"/>
    <property type="project" value="UniProtKB-ARBA"/>
</dbReference>
<evidence type="ECO:0000256" key="3">
    <source>
        <dbReference type="ARBA" id="ARBA00022525"/>
    </source>
</evidence>
<feature type="binding site" evidence="12">
    <location>
        <position position="271"/>
    </location>
    <ligand>
        <name>Zn(2+)</name>
        <dbReference type="ChEBI" id="CHEBI:29105"/>
        <label>2</label>
    </ligand>
</feature>
<feature type="binding site" evidence="12">
    <location>
        <position position="382"/>
    </location>
    <ligand>
        <name>Zn(2+)</name>
        <dbReference type="ChEBI" id="CHEBI:29105"/>
        <label>2</label>
    </ligand>
</feature>
<dbReference type="OrthoDB" id="286449at2759"/>
<keyword evidence="6 11" id="KW-0378">Hydrolase</keyword>
<evidence type="ECO:0000256" key="2">
    <source>
        <dbReference type="ARBA" id="ARBA00008234"/>
    </source>
</evidence>
<keyword evidence="16" id="KW-1185">Reference proteome</keyword>
<organism evidence="15 16">
    <name type="scientific">Halteria grandinella</name>
    <dbReference type="NCBI Taxonomy" id="5974"/>
    <lineage>
        <taxon>Eukaryota</taxon>
        <taxon>Sar</taxon>
        <taxon>Alveolata</taxon>
        <taxon>Ciliophora</taxon>
        <taxon>Intramacronucleata</taxon>
        <taxon>Spirotrichea</taxon>
        <taxon>Stichotrichia</taxon>
        <taxon>Sporadotrichida</taxon>
        <taxon>Halteriidae</taxon>
        <taxon>Halteria</taxon>
    </lineage>
</organism>
<dbReference type="SUPFAM" id="SSF56300">
    <property type="entry name" value="Metallo-dependent phosphatases"/>
    <property type="match status" value="1"/>
</dbReference>
<dbReference type="SUPFAM" id="SSF47862">
    <property type="entry name" value="Saposin"/>
    <property type="match status" value="1"/>
</dbReference>
<gene>
    <name evidence="15" type="ORF">FGO68_gene16942</name>
</gene>
<feature type="disulfide bond" evidence="13">
    <location>
        <begin position="180"/>
        <end position="202"/>
    </location>
</feature>
<dbReference type="InterPro" id="IPR029052">
    <property type="entry name" value="Metallo-depent_PP-like"/>
</dbReference>
<evidence type="ECO:0000259" key="14">
    <source>
        <dbReference type="PROSITE" id="PS50015"/>
    </source>
</evidence>
<feature type="binding site" evidence="12">
    <location>
        <position position="230"/>
    </location>
    <ligand>
        <name>Zn(2+)</name>
        <dbReference type="ChEBI" id="CHEBI:29105"/>
        <label>2</label>
    </ligand>
</feature>
<dbReference type="GO" id="GO:0006685">
    <property type="term" value="P:sphingomyelin catabolic process"/>
    <property type="evidence" value="ECO:0007669"/>
    <property type="project" value="UniProtKB-UniRule"/>
</dbReference>